<feature type="domain" description="C2H2-type" evidence="6">
    <location>
        <begin position="144"/>
        <end position="171"/>
    </location>
</feature>
<dbReference type="Proteomes" id="UP001607302">
    <property type="component" value="Unassembled WGS sequence"/>
</dbReference>
<evidence type="ECO:0000256" key="4">
    <source>
        <dbReference type="ARBA" id="ARBA00022833"/>
    </source>
</evidence>
<protein>
    <submittedName>
        <fullName evidence="7">Zinc finger protein 525-like isoform X1</fullName>
    </submittedName>
</protein>
<comment type="caution">
    <text evidence="7">The sequence shown here is derived from an EMBL/GenBank/DDBJ whole genome shotgun (WGS) entry which is preliminary data.</text>
</comment>
<evidence type="ECO:0000256" key="1">
    <source>
        <dbReference type="ARBA" id="ARBA00022723"/>
    </source>
</evidence>
<keyword evidence="1" id="KW-0479">Metal-binding</keyword>
<dbReference type="SUPFAM" id="SSF57667">
    <property type="entry name" value="beta-beta-alpha zinc fingers"/>
    <property type="match status" value="4"/>
</dbReference>
<evidence type="ECO:0000256" key="5">
    <source>
        <dbReference type="PROSITE-ProRule" id="PRU00042"/>
    </source>
</evidence>
<evidence type="ECO:0000313" key="8">
    <source>
        <dbReference type="Proteomes" id="UP001607302"/>
    </source>
</evidence>
<feature type="domain" description="C2H2-type" evidence="6">
    <location>
        <begin position="201"/>
        <end position="225"/>
    </location>
</feature>
<dbReference type="InterPro" id="IPR036236">
    <property type="entry name" value="Znf_C2H2_sf"/>
</dbReference>
<evidence type="ECO:0000313" key="7">
    <source>
        <dbReference type="EMBL" id="KAL2718382.1"/>
    </source>
</evidence>
<dbReference type="PROSITE" id="PS50157">
    <property type="entry name" value="ZINC_FINGER_C2H2_2"/>
    <property type="match status" value="8"/>
</dbReference>
<gene>
    <name evidence="7" type="ORF">V1478_012258</name>
</gene>
<reference evidence="7 8" key="1">
    <citation type="journal article" date="2024" name="Ann. Entomol. Soc. Am.">
        <title>Genomic analyses of the southern and eastern yellowjacket wasps (Hymenoptera: Vespidae) reveal evolutionary signatures of social life.</title>
        <authorList>
            <person name="Catto M.A."/>
            <person name="Caine P.B."/>
            <person name="Orr S.E."/>
            <person name="Hunt B.G."/>
            <person name="Goodisman M.A.D."/>
        </authorList>
    </citation>
    <scope>NUCLEOTIDE SEQUENCE [LARGE SCALE GENOMIC DNA]</scope>
    <source>
        <strain evidence="7">233</strain>
        <tissue evidence="7">Head and thorax</tissue>
    </source>
</reference>
<evidence type="ECO:0000256" key="3">
    <source>
        <dbReference type="ARBA" id="ARBA00022771"/>
    </source>
</evidence>
<name>A0ABD2ACN0_VESSQ</name>
<feature type="domain" description="C2H2-type" evidence="6">
    <location>
        <begin position="230"/>
        <end position="257"/>
    </location>
</feature>
<keyword evidence="4" id="KW-0862">Zinc</keyword>
<dbReference type="SMART" id="SM00355">
    <property type="entry name" value="ZnF_C2H2"/>
    <property type="match status" value="9"/>
</dbReference>
<keyword evidence="2" id="KW-0677">Repeat</keyword>
<proteinExistence type="predicted"/>
<dbReference type="EMBL" id="JAUDFV010000152">
    <property type="protein sequence ID" value="KAL2718382.1"/>
    <property type="molecule type" value="Genomic_DNA"/>
</dbReference>
<dbReference type="GO" id="GO:0008270">
    <property type="term" value="F:zinc ion binding"/>
    <property type="evidence" value="ECO:0007669"/>
    <property type="project" value="UniProtKB-KW"/>
</dbReference>
<dbReference type="Gene3D" id="3.30.160.60">
    <property type="entry name" value="Classic Zinc Finger"/>
    <property type="match status" value="7"/>
</dbReference>
<dbReference type="PROSITE" id="PS00028">
    <property type="entry name" value="ZINC_FINGER_C2H2_1"/>
    <property type="match status" value="8"/>
</dbReference>
<organism evidence="7 8">
    <name type="scientific">Vespula squamosa</name>
    <name type="common">Southern yellow jacket</name>
    <name type="synonym">Wasp</name>
    <dbReference type="NCBI Taxonomy" id="30214"/>
    <lineage>
        <taxon>Eukaryota</taxon>
        <taxon>Metazoa</taxon>
        <taxon>Ecdysozoa</taxon>
        <taxon>Arthropoda</taxon>
        <taxon>Hexapoda</taxon>
        <taxon>Insecta</taxon>
        <taxon>Pterygota</taxon>
        <taxon>Neoptera</taxon>
        <taxon>Endopterygota</taxon>
        <taxon>Hymenoptera</taxon>
        <taxon>Apocrita</taxon>
        <taxon>Aculeata</taxon>
        <taxon>Vespoidea</taxon>
        <taxon>Vespidae</taxon>
        <taxon>Vespinae</taxon>
        <taxon>Vespula</taxon>
    </lineage>
</organism>
<dbReference type="InterPro" id="IPR013087">
    <property type="entry name" value="Znf_C2H2_type"/>
</dbReference>
<dbReference type="AlphaFoldDB" id="A0ABD2ACN0"/>
<dbReference type="FunFam" id="3.30.160.60:FF:000446">
    <property type="entry name" value="Zinc finger protein"/>
    <property type="match status" value="1"/>
</dbReference>
<dbReference type="FunFam" id="3.30.160.60:FF:001500">
    <property type="entry name" value="Zinc finger protein 292"/>
    <property type="match status" value="1"/>
</dbReference>
<feature type="domain" description="C2H2-type" evidence="6">
    <location>
        <begin position="259"/>
        <end position="289"/>
    </location>
</feature>
<feature type="domain" description="C2H2-type" evidence="6">
    <location>
        <begin position="69"/>
        <end position="98"/>
    </location>
</feature>
<accession>A0ABD2ACN0</accession>
<keyword evidence="8" id="KW-1185">Reference proteome</keyword>
<feature type="domain" description="C2H2-type" evidence="6">
    <location>
        <begin position="289"/>
        <end position="316"/>
    </location>
</feature>
<feature type="domain" description="C2H2-type" evidence="6">
    <location>
        <begin position="172"/>
        <end position="199"/>
    </location>
</feature>
<dbReference type="Pfam" id="PF00096">
    <property type="entry name" value="zf-C2H2"/>
    <property type="match status" value="3"/>
</dbReference>
<dbReference type="PANTHER" id="PTHR23226">
    <property type="entry name" value="ZINC FINGER AND SCAN DOMAIN-CONTAINING"/>
    <property type="match status" value="1"/>
</dbReference>
<feature type="domain" description="C2H2-type" evidence="6">
    <location>
        <begin position="39"/>
        <end position="68"/>
    </location>
</feature>
<dbReference type="PANTHER" id="PTHR23226:SF240">
    <property type="entry name" value="GASTRULA ZINC FINGER PROTEIN XLCGF26.1-LIKE-RELATED"/>
    <property type="match status" value="1"/>
</dbReference>
<keyword evidence="3 5" id="KW-0863">Zinc-finger</keyword>
<sequence>MGQDKIKNSQKILDETSNFTKSHNVQNISTKNEQSDRKYVCKYTGCNATYFKLSRLDRHIRLHTGEKPYKCDYPDCIKAYTNSSHLKRHMEIHNPTKKRLQQVSFSYNIPHNILHICSKCPLMISNYHNLKRHYARVHNNDNILTCNECNAMFSKKHQLVQHIAVHFGVTSYNCSKCNKRYVNIKRLKRHETIHEKGQKSYSCQIEQCSEVFEKWALFCKHKKTHHINAYKCNQCEKVFSNETRLKNHSKIHEKSRLLIPCPYKDCQRSYLFESNLNNHIKIYHLGQRFICDICKAGLSSKQKLIEHMQIHESKIKKRIPKQSKRKKRKDAGIPKRSMVSTLAGLVFTHQIEKELLKRDDFCKDAS</sequence>
<evidence type="ECO:0000259" key="6">
    <source>
        <dbReference type="PROSITE" id="PS50157"/>
    </source>
</evidence>
<dbReference type="GO" id="GO:0005634">
    <property type="term" value="C:nucleus"/>
    <property type="evidence" value="ECO:0007669"/>
    <property type="project" value="UniProtKB-ARBA"/>
</dbReference>
<evidence type="ECO:0000256" key="2">
    <source>
        <dbReference type="ARBA" id="ARBA00022737"/>
    </source>
</evidence>